<accession>A0ABR7KNE8</accession>
<protein>
    <submittedName>
        <fullName evidence="8">RagB/SusD family nutrient uptake outer membrane protein</fullName>
    </submittedName>
</protein>
<reference evidence="8 9" key="1">
    <citation type="submission" date="2020-08" db="EMBL/GenBank/DDBJ databases">
        <authorList>
            <person name="Sun Q."/>
            <person name="Inoue M."/>
        </authorList>
    </citation>
    <scope>NUCLEOTIDE SEQUENCE [LARGE SCALE GENOMIC DNA]</scope>
    <source>
        <strain evidence="8 9">CCM 8938</strain>
    </source>
</reference>
<comment type="caution">
    <text evidence="8">The sequence shown here is derived from an EMBL/GenBank/DDBJ whole genome shotgun (WGS) entry which is preliminary data.</text>
</comment>
<organism evidence="8 9">
    <name type="scientific">Pedobacter fastidiosus</name>
    <dbReference type="NCBI Taxonomy" id="2765361"/>
    <lineage>
        <taxon>Bacteria</taxon>
        <taxon>Pseudomonadati</taxon>
        <taxon>Bacteroidota</taxon>
        <taxon>Sphingobacteriia</taxon>
        <taxon>Sphingobacteriales</taxon>
        <taxon>Sphingobacteriaceae</taxon>
        <taxon>Pedobacter</taxon>
    </lineage>
</organism>
<keyword evidence="9" id="KW-1185">Reference proteome</keyword>
<evidence type="ECO:0000256" key="4">
    <source>
        <dbReference type="ARBA" id="ARBA00023136"/>
    </source>
</evidence>
<dbReference type="Gene3D" id="1.25.40.390">
    <property type="match status" value="1"/>
</dbReference>
<dbReference type="Proteomes" id="UP000652755">
    <property type="component" value="Unassembled WGS sequence"/>
</dbReference>
<proteinExistence type="inferred from homology"/>
<dbReference type="InterPro" id="IPR033985">
    <property type="entry name" value="SusD-like_N"/>
</dbReference>
<keyword evidence="4" id="KW-0472">Membrane</keyword>
<comment type="subcellular location">
    <subcellularLocation>
        <location evidence="1">Cell outer membrane</location>
    </subcellularLocation>
</comment>
<evidence type="ECO:0000256" key="5">
    <source>
        <dbReference type="ARBA" id="ARBA00023237"/>
    </source>
</evidence>
<comment type="similarity">
    <text evidence="2">Belongs to the SusD family.</text>
</comment>
<dbReference type="CDD" id="cd08977">
    <property type="entry name" value="SusD"/>
    <property type="match status" value="1"/>
</dbReference>
<keyword evidence="3" id="KW-0732">Signal</keyword>
<evidence type="ECO:0000313" key="8">
    <source>
        <dbReference type="EMBL" id="MBC6109601.1"/>
    </source>
</evidence>
<gene>
    <name evidence="8" type="ORF">H7U22_04120</name>
</gene>
<dbReference type="InterPro" id="IPR011990">
    <property type="entry name" value="TPR-like_helical_dom_sf"/>
</dbReference>
<feature type="domain" description="RagB/SusD" evidence="6">
    <location>
        <begin position="338"/>
        <end position="470"/>
    </location>
</feature>
<dbReference type="RefSeq" id="WP_187070085.1">
    <property type="nucleotide sequence ID" value="NZ_JACRYL010000003.1"/>
</dbReference>
<evidence type="ECO:0000256" key="3">
    <source>
        <dbReference type="ARBA" id="ARBA00022729"/>
    </source>
</evidence>
<evidence type="ECO:0000313" key="9">
    <source>
        <dbReference type="Proteomes" id="UP000652755"/>
    </source>
</evidence>
<evidence type="ECO:0000256" key="2">
    <source>
        <dbReference type="ARBA" id="ARBA00006275"/>
    </source>
</evidence>
<name>A0ABR7KNE8_9SPHI</name>
<evidence type="ECO:0000256" key="1">
    <source>
        <dbReference type="ARBA" id="ARBA00004442"/>
    </source>
</evidence>
<dbReference type="SUPFAM" id="SSF48452">
    <property type="entry name" value="TPR-like"/>
    <property type="match status" value="1"/>
</dbReference>
<dbReference type="EMBL" id="JACRYL010000003">
    <property type="protein sequence ID" value="MBC6109601.1"/>
    <property type="molecule type" value="Genomic_DNA"/>
</dbReference>
<evidence type="ECO:0000259" key="7">
    <source>
        <dbReference type="Pfam" id="PF14322"/>
    </source>
</evidence>
<dbReference type="PROSITE" id="PS51257">
    <property type="entry name" value="PROKAR_LIPOPROTEIN"/>
    <property type="match status" value="1"/>
</dbReference>
<dbReference type="InterPro" id="IPR012944">
    <property type="entry name" value="SusD_RagB_dom"/>
</dbReference>
<dbReference type="Pfam" id="PF14322">
    <property type="entry name" value="SusD-like_3"/>
    <property type="match status" value="1"/>
</dbReference>
<keyword evidence="5" id="KW-0998">Cell outer membrane</keyword>
<feature type="domain" description="SusD-like N-terminal" evidence="7">
    <location>
        <begin position="24"/>
        <end position="222"/>
    </location>
</feature>
<evidence type="ECO:0000259" key="6">
    <source>
        <dbReference type="Pfam" id="PF07980"/>
    </source>
</evidence>
<sequence length="471" mass="52114">MKLKIYSLIAASTITLALSSCKKDFLDQTPITQVGPDVAFADAAAAEKLIQGAYDGMYNDYHIWDYMTNGDVRSDNAYAGGDNPANIQLDLFTVNSTNGNVTRDWNSLYSDIKNCNLILTNVPNIQDAKLDAGDRRKQILAEASILRAYMYFNLVRTWGSVPLVVKVPTNDSEFYPSKASVDAIYAQIITDLEYGAANARSSAPNKGIMTKGVANALLAKVYASKATPDWAKVSTYCDAVINGGYSLISNYDFLWDSNHKNNSEAIWEMQYDGYGGLHGNWMPSVLVGTGWKRFNTPSNDLAKAFDNEGDAVRKASSIKFNNVVSEGWSDSYWSKTSYPYINKYRADDKSDNYILRLADIMLLKAEALNELSAGGWSSAATIINTIRGRVKLGITSATDQASMRLAIEKERRLELAFEGQRWFDLLRTNRAMAVMNAQTDGAGANLNYNVTAGKLYFPIPQDELDKNPNVR</sequence>
<dbReference type="Pfam" id="PF07980">
    <property type="entry name" value="SusD_RagB"/>
    <property type="match status" value="1"/>
</dbReference>